<proteinExistence type="predicted"/>
<dbReference type="Proteomes" id="UP000253744">
    <property type="component" value="Plasmid pDrdA"/>
</dbReference>
<dbReference type="RefSeq" id="WP_114672956.1">
    <property type="nucleotide sequence ID" value="NZ_CP031159.1"/>
</dbReference>
<gene>
    <name evidence="3" type="ORF">DVJ83_13740</name>
</gene>
<dbReference type="Pfam" id="PF12802">
    <property type="entry name" value="MarR_2"/>
    <property type="match status" value="1"/>
</dbReference>
<name>A0A345IKN3_9DEIO</name>
<sequence>MTSTPSPLHSPEMQFLVGCWEVWHALAGPGDQELRRAHGLGLREFIALSHLQAQPTTPARLARQLGLPRYEVSRLLAQLEALGAVTRRRASGDARQVQVSVTPAGHALWNAALEHVQALVRPALAGLGPALPGLGAALLAAAEAARRTPPSPCVSSPRRADPRPPVSRSL</sequence>
<evidence type="ECO:0000313" key="4">
    <source>
        <dbReference type="Proteomes" id="UP000253744"/>
    </source>
</evidence>
<evidence type="ECO:0000256" key="1">
    <source>
        <dbReference type="SAM" id="MobiDB-lite"/>
    </source>
</evidence>
<evidence type="ECO:0000259" key="2">
    <source>
        <dbReference type="PROSITE" id="PS50995"/>
    </source>
</evidence>
<dbReference type="GO" id="GO:0006950">
    <property type="term" value="P:response to stress"/>
    <property type="evidence" value="ECO:0007669"/>
    <property type="project" value="TreeGrafter"/>
</dbReference>
<dbReference type="KEGG" id="dwu:DVJ83_13740"/>
<dbReference type="EMBL" id="CP031159">
    <property type="protein sequence ID" value="AXH00256.1"/>
    <property type="molecule type" value="Genomic_DNA"/>
</dbReference>
<dbReference type="SUPFAM" id="SSF46785">
    <property type="entry name" value="Winged helix' DNA-binding domain"/>
    <property type="match status" value="1"/>
</dbReference>
<dbReference type="InterPro" id="IPR039422">
    <property type="entry name" value="MarR/SlyA-like"/>
</dbReference>
<evidence type="ECO:0000313" key="3">
    <source>
        <dbReference type="EMBL" id="AXH00256.1"/>
    </source>
</evidence>
<feature type="region of interest" description="Disordered" evidence="1">
    <location>
        <begin position="146"/>
        <end position="170"/>
    </location>
</feature>
<dbReference type="PROSITE" id="PS50995">
    <property type="entry name" value="HTH_MARR_2"/>
    <property type="match status" value="1"/>
</dbReference>
<dbReference type="PANTHER" id="PTHR33164">
    <property type="entry name" value="TRANSCRIPTIONAL REGULATOR, MARR FAMILY"/>
    <property type="match status" value="1"/>
</dbReference>
<organism evidence="3 4">
    <name type="scientific">Deinococcus wulumuqiensis</name>
    <dbReference type="NCBI Taxonomy" id="980427"/>
    <lineage>
        <taxon>Bacteria</taxon>
        <taxon>Thermotogati</taxon>
        <taxon>Deinococcota</taxon>
        <taxon>Deinococci</taxon>
        <taxon>Deinococcales</taxon>
        <taxon>Deinococcaceae</taxon>
        <taxon>Deinococcus</taxon>
    </lineage>
</organism>
<dbReference type="InterPro" id="IPR036388">
    <property type="entry name" value="WH-like_DNA-bd_sf"/>
</dbReference>
<protein>
    <submittedName>
        <fullName evidence="3">MarR family transcriptional regulator</fullName>
    </submittedName>
</protein>
<dbReference type="InterPro" id="IPR000835">
    <property type="entry name" value="HTH_MarR-typ"/>
</dbReference>
<dbReference type="InterPro" id="IPR036390">
    <property type="entry name" value="WH_DNA-bd_sf"/>
</dbReference>
<accession>A0A345IKN3</accession>
<feature type="domain" description="HTH marR-type" evidence="2">
    <location>
        <begin position="1"/>
        <end position="147"/>
    </location>
</feature>
<dbReference type="PRINTS" id="PR00598">
    <property type="entry name" value="HTHMARR"/>
</dbReference>
<keyword evidence="3" id="KW-0614">Plasmid</keyword>
<geneLocation type="plasmid" evidence="4">
    <name>pdrda</name>
</geneLocation>
<dbReference type="AlphaFoldDB" id="A0A345IKN3"/>
<dbReference type="Gene3D" id="1.10.10.10">
    <property type="entry name" value="Winged helix-like DNA-binding domain superfamily/Winged helix DNA-binding domain"/>
    <property type="match status" value="1"/>
</dbReference>
<dbReference type="GO" id="GO:0003700">
    <property type="term" value="F:DNA-binding transcription factor activity"/>
    <property type="evidence" value="ECO:0007669"/>
    <property type="project" value="InterPro"/>
</dbReference>
<dbReference type="PANTHER" id="PTHR33164:SF43">
    <property type="entry name" value="HTH-TYPE TRANSCRIPTIONAL REPRESSOR YETL"/>
    <property type="match status" value="1"/>
</dbReference>
<dbReference type="InterPro" id="IPR011991">
    <property type="entry name" value="ArsR-like_HTH"/>
</dbReference>
<dbReference type="SMART" id="SM00347">
    <property type="entry name" value="HTH_MARR"/>
    <property type="match status" value="1"/>
</dbReference>
<reference evidence="3 4" key="1">
    <citation type="submission" date="2018-07" db="EMBL/GenBank/DDBJ databases">
        <title>Complete Genome and Methylome Analysis of Deinococcus wulumuqiensis NEB 479.</title>
        <authorList>
            <person name="Fomenkov A."/>
            <person name="Luyten Y."/>
            <person name="Vincze T."/>
            <person name="Anton B.P."/>
            <person name="Clark T."/>
            <person name="Roberts R.J."/>
            <person name="Morgan R.D."/>
        </authorList>
    </citation>
    <scope>NUCLEOTIDE SEQUENCE [LARGE SCALE GENOMIC DNA]</scope>
    <source>
        <strain evidence="3 4">NEB 479</strain>
        <plasmid evidence="4">Plasmid pdrda</plasmid>
    </source>
</reference>
<dbReference type="CDD" id="cd00090">
    <property type="entry name" value="HTH_ARSR"/>
    <property type="match status" value="1"/>
</dbReference>